<dbReference type="Proteomes" id="UP000005952">
    <property type="component" value="Chromosome"/>
</dbReference>
<dbReference type="SMART" id="SM00671">
    <property type="entry name" value="SEL1"/>
    <property type="match status" value="2"/>
</dbReference>
<dbReference type="AlphaFoldDB" id="N0B538"/>
<dbReference type="InterPro" id="IPR011990">
    <property type="entry name" value="TPR-like_helical_dom_sf"/>
</dbReference>
<dbReference type="RefSeq" id="WP_015597369.1">
    <property type="nucleotide sequence ID" value="NC_021172.1"/>
</dbReference>
<dbReference type="PANTHER" id="PTHR43628:SF1">
    <property type="entry name" value="CHITIN SYNTHASE REGULATORY FACTOR 2-RELATED"/>
    <property type="match status" value="1"/>
</dbReference>
<dbReference type="Pfam" id="PF08238">
    <property type="entry name" value="Sel1"/>
    <property type="match status" value="2"/>
</dbReference>
<evidence type="ECO:0008006" key="3">
    <source>
        <dbReference type="Google" id="ProtNLM"/>
    </source>
</evidence>
<accession>N0B538</accession>
<name>N0B538_9HYPH</name>
<dbReference type="HOGENOM" id="CLU_1523160_0_0_5"/>
<protein>
    <recommendedName>
        <fullName evidence="3">Sel1 domain-containing protein repeat-containing protein</fullName>
    </recommendedName>
</protein>
<dbReference type="InterPro" id="IPR006597">
    <property type="entry name" value="Sel1-like"/>
</dbReference>
<evidence type="ECO:0000313" key="2">
    <source>
        <dbReference type="Proteomes" id="UP000005952"/>
    </source>
</evidence>
<organism evidence="1 2">
    <name type="scientific">Hyphomicrobium denitrificans 1NES1</name>
    <dbReference type="NCBI Taxonomy" id="670307"/>
    <lineage>
        <taxon>Bacteria</taxon>
        <taxon>Pseudomonadati</taxon>
        <taxon>Pseudomonadota</taxon>
        <taxon>Alphaproteobacteria</taxon>
        <taxon>Hyphomicrobiales</taxon>
        <taxon>Hyphomicrobiaceae</taxon>
        <taxon>Hyphomicrobium</taxon>
    </lineage>
</organism>
<evidence type="ECO:0000313" key="1">
    <source>
        <dbReference type="EMBL" id="AGK57332.1"/>
    </source>
</evidence>
<reference evidence="1 2" key="1">
    <citation type="journal article" date="2013" name="Genome Announc.">
        <title>Genome sequences for three denitrifying bacterial strains isolated from a uranium- and nitrate-contaminated subsurface environment.</title>
        <authorList>
            <person name="Venkatramanan R."/>
            <person name="Prakash O."/>
            <person name="Woyke T."/>
            <person name="Chain P."/>
            <person name="Goodwin L.A."/>
            <person name="Watson D."/>
            <person name="Brooks S."/>
            <person name="Kostka J.E."/>
            <person name="Green S.J."/>
        </authorList>
    </citation>
    <scope>NUCLEOTIDE SEQUENCE [LARGE SCALE GENOMIC DNA]</scope>
    <source>
        <strain evidence="1 2">1NES1</strain>
    </source>
</reference>
<dbReference type="OrthoDB" id="9816009at2"/>
<sequence length="176" mass="18714">MSPFDLDRIAGVSGVRETFKIDPAVAVHACEEATRSAPSDRLEWANLARSYRAARNDIAAVAAYRKATELGSVFGAYGLGVTLRANPAMQRDPSEARRLLEGAARAGLPPAMSEYATVLASGVGAPVDATQARSWYEKAAAADFTPAMNTLAFYLLNGSGKLPVIFASERASSFER</sequence>
<proteinExistence type="predicted"/>
<dbReference type="InterPro" id="IPR052945">
    <property type="entry name" value="Mitotic_Regulator"/>
</dbReference>
<dbReference type="EMBL" id="CP005587">
    <property type="protein sequence ID" value="AGK57332.1"/>
    <property type="molecule type" value="Genomic_DNA"/>
</dbReference>
<gene>
    <name evidence="1" type="ORF">HYPDE_28263</name>
</gene>
<dbReference type="Gene3D" id="1.25.40.10">
    <property type="entry name" value="Tetratricopeptide repeat domain"/>
    <property type="match status" value="1"/>
</dbReference>
<dbReference type="PANTHER" id="PTHR43628">
    <property type="entry name" value="ACTIVATOR OF C KINASE PROTEIN 1-RELATED"/>
    <property type="match status" value="1"/>
</dbReference>
<dbReference type="KEGG" id="hdt:HYPDE_28263"/>
<dbReference type="SUPFAM" id="SSF81901">
    <property type="entry name" value="HCP-like"/>
    <property type="match status" value="1"/>
</dbReference>
<keyword evidence="2" id="KW-1185">Reference proteome</keyword>
<dbReference type="eggNOG" id="COG0790">
    <property type="taxonomic scope" value="Bacteria"/>
</dbReference>
<dbReference type="STRING" id="670307.HYPDE_28263"/>